<evidence type="ECO:0000313" key="2">
    <source>
        <dbReference type="EMBL" id="ABG51806.1"/>
    </source>
</evidence>
<dbReference type="RefSeq" id="WP_011612168.1">
    <property type="nucleotide sequence ID" value="NC_008312.1"/>
</dbReference>
<dbReference type="OrthoDB" id="7788186at2"/>
<protein>
    <submittedName>
        <fullName evidence="2">FHA domain containing protein</fullName>
    </submittedName>
</protein>
<feature type="domain" description="FHA" evidence="1">
    <location>
        <begin position="29"/>
        <end position="89"/>
    </location>
</feature>
<accession>Q111L8</accession>
<dbReference type="KEGG" id="ter:Tery_2611"/>
<dbReference type="STRING" id="203124.Tery_2611"/>
<dbReference type="InterPro" id="IPR008984">
    <property type="entry name" value="SMAD_FHA_dom_sf"/>
</dbReference>
<dbReference type="PROSITE" id="PS50006">
    <property type="entry name" value="FHA_DOMAIN"/>
    <property type="match status" value="1"/>
</dbReference>
<dbReference type="SMART" id="SM00240">
    <property type="entry name" value="FHA"/>
    <property type="match status" value="1"/>
</dbReference>
<sequence>MTSENFSIQLIWTDLTTGYLRQPQYKLPVTIGRKFSKMPSTIGEDSVSRLELKHTEISGYHALINLEKGNLVIVDQNSTNGIFINGLRQTKSLIKDGDVLQLGPYKIDIRINFPPPWFVDAEKVKVSDLRKSGYTLDEADYGTIGGGLGSFIWVDFLRIFGVKSNQIVALGIVPLDENGNIPPNETQKSYWHYKQLCLNSQIPDHERLRSNSDSCPDNIWGWPSYALREAWQDFSHGRILSSLKCLWQVFAEPTFAQTYTPKARNVFASIDREAKRIGWDQIFRFGRVRAIRKTDDGRYAIAYSFSSSKSRDYGFLIVSFLHLATGYPKLKFLEDLQMYRRQTEDFRAVVNAYEDHAHVYEHLEKNGGVVLIRGRGIVASRIIQRIYEVRQRSQKNIGIIHLMRSEVTKGKKFGVAQRQVENNFEFQPFNWPKACWGGELRVKLEQAKPEKRKDLLKEWGGTTTASRSDWRQIIQQAKLDKWYKVEFGKVTRVEPNQGNGIITHISTEFPKLALVTDFIIDATGLEANVDESPLIYDLVKKYNLQLNAQKRLTVSNDFEVIGVSNEPGKIYACGAITFGGPYAAVDSFLGLQYTALRCVDHLFKIQAPGIKYLNGFSSIGQWWKWATNQSPS</sequence>
<dbReference type="HOGENOM" id="CLU_017353_0_0_3"/>
<organism evidence="2">
    <name type="scientific">Trichodesmium erythraeum (strain IMS101)</name>
    <dbReference type="NCBI Taxonomy" id="203124"/>
    <lineage>
        <taxon>Bacteria</taxon>
        <taxon>Bacillati</taxon>
        <taxon>Cyanobacteriota</taxon>
        <taxon>Cyanophyceae</taxon>
        <taxon>Oscillatoriophycideae</taxon>
        <taxon>Oscillatoriales</taxon>
        <taxon>Microcoleaceae</taxon>
        <taxon>Trichodesmium</taxon>
    </lineage>
</organism>
<dbReference type="EMBL" id="CP000393">
    <property type="protein sequence ID" value="ABG51806.1"/>
    <property type="molecule type" value="Genomic_DNA"/>
</dbReference>
<dbReference type="SUPFAM" id="SSF49879">
    <property type="entry name" value="SMAD/FHA domain"/>
    <property type="match status" value="1"/>
</dbReference>
<name>Q111L8_TRIEI</name>
<dbReference type="InterPro" id="IPR000253">
    <property type="entry name" value="FHA_dom"/>
</dbReference>
<evidence type="ECO:0000259" key="1">
    <source>
        <dbReference type="PROSITE" id="PS50006"/>
    </source>
</evidence>
<dbReference type="Gene3D" id="2.60.200.20">
    <property type="match status" value="1"/>
</dbReference>
<dbReference type="CDD" id="cd00060">
    <property type="entry name" value="FHA"/>
    <property type="match status" value="1"/>
</dbReference>
<dbReference type="eggNOG" id="COG1716">
    <property type="taxonomic scope" value="Bacteria"/>
</dbReference>
<proteinExistence type="predicted"/>
<gene>
    <name evidence="2" type="ordered locus">Tery_2611</name>
</gene>
<dbReference type="Pfam" id="PF00498">
    <property type="entry name" value="FHA"/>
    <property type="match status" value="1"/>
</dbReference>
<reference evidence="2" key="1">
    <citation type="submission" date="2006-06" db="EMBL/GenBank/DDBJ databases">
        <title>Complete sequence of Trichodesmium erythraeum IMS101.</title>
        <authorList>
            <consortium name="US DOE Joint Genome Institute"/>
            <person name="Copeland A."/>
            <person name="Lucas S."/>
            <person name="Lapidus A."/>
            <person name="Barry K."/>
            <person name="Detter J.C."/>
            <person name="Glavina del Rio T."/>
            <person name="Hammon N."/>
            <person name="Israni S."/>
            <person name="Dalin E."/>
            <person name="Tice H."/>
            <person name="Pitluck S."/>
            <person name="Kiss H."/>
            <person name="Munk A.C."/>
            <person name="Brettin T."/>
            <person name="Bruce D."/>
            <person name="Han C."/>
            <person name="Tapia R."/>
            <person name="Gilna P."/>
            <person name="Schmutz J."/>
            <person name="Larimer F."/>
            <person name="Land M."/>
            <person name="Hauser L."/>
            <person name="Kyrpides N."/>
            <person name="Kim E."/>
            <person name="Richardson P."/>
        </authorList>
    </citation>
    <scope>NUCLEOTIDE SEQUENCE [LARGE SCALE GENOMIC DNA]</scope>
    <source>
        <strain evidence="2">IMS101</strain>
    </source>
</reference>
<dbReference type="AlphaFoldDB" id="Q111L8"/>